<reference evidence="2" key="3">
    <citation type="submission" date="2015-04" db="UniProtKB">
        <authorList>
            <consortium name="EnsemblPlants"/>
        </authorList>
    </citation>
    <scope>IDENTIFICATION</scope>
</reference>
<feature type="compositionally biased region" description="Polar residues" evidence="1">
    <location>
        <begin position="53"/>
        <end position="65"/>
    </location>
</feature>
<evidence type="ECO:0000313" key="3">
    <source>
        <dbReference type="Proteomes" id="UP000032180"/>
    </source>
</evidence>
<keyword evidence="3" id="KW-1185">Reference proteome</keyword>
<evidence type="ECO:0000256" key="1">
    <source>
        <dbReference type="SAM" id="MobiDB-lite"/>
    </source>
</evidence>
<dbReference type="EnsemblPlants" id="LPERR05G01250.1">
    <property type="protein sequence ID" value="LPERR05G01250.1"/>
    <property type="gene ID" value="LPERR05G01250"/>
</dbReference>
<dbReference type="HOGENOM" id="CLU_2743666_0_0_1"/>
<proteinExistence type="predicted"/>
<sequence>MAVAAGGGLLQRSAYSLALNHQHVFLFCVFPRLLRWLDAEGRPDDFSAPLPETCSTECPRSSQLTREIETG</sequence>
<dbReference type="Gramene" id="LPERR05G01250.1">
    <property type="protein sequence ID" value="LPERR05G01250.1"/>
    <property type="gene ID" value="LPERR05G01250"/>
</dbReference>
<evidence type="ECO:0000313" key="2">
    <source>
        <dbReference type="EnsemblPlants" id="LPERR05G01250.1"/>
    </source>
</evidence>
<reference evidence="3" key="2">
    <citation type="submission" date="2013-12" db="EMBL/GenBank/DDBJ databases">
        <authorList>
            <person name="Yu Y."/>
            <person name="Lee S."/>
            <person name="de Baynast K."/>
            <person name="Wissotski M."/>
            <person name="Liu L."/>
            <person name="Talag J."/>
            <person name="Goicoechea J."/>
            <person name="Angelova A."/>
            <person name="Jetty R."/>
            <person name="Kudrna D."/>
            <person name="Golser W."/>
            <person name="Rivera L."/>
            <person name="Zhang J."/>
            <person name="Wing R."/>
        </authorList>
    </citation>
    <scope>NUCLEOTIDE SEQUENCE</scope>
</reference>
<feature type="region of interest" description="Disordered" evidence="1">
    <location>
        <begin position="47"/>
        <end position="71"/>
    </location>
</feature>
<accession>A0A0D9WC49</accession>
<name>A0A0D9WC49_9ORYZ</name>
<organism evidence="2 3">
    <name type="scientific">Leersia perrieri</name>
    <dbReference type="NCBI Taxonomy" id="77586"/>
    <lineage>
        <taxon>Eukaryota</taxon>
        <taxon>Viridiplantae</taxon>
        <taxon>Streptophyta</taxon>
        <taxon>Embryophyta</taxon>
        <taxon>Tracheophyta</taxon>
        <taxon>Spermatophyta</taxon>
        <taxon>Magnoliopsida</taxon>
        <taxon>Liliopsida</taxon>
        <taxon>Poales</taxon>
        <taxon>Poaceae</taxon>
        <taxon>BOP clade</taxon>
        <taxon>Oryzoideae</taxon>
        <taxon>Oryzeae</taxon>
        <taxon>Oryzinae</taxon>
        <taxon>Leersia</taxon>
    </lineage>
</organism>
<reference evidence="2 3" key="1">
    <citation type="submission" date="2012-08" db="EMBL/GenBank/DDBJ databases">
        <title>Oryza genome evolution.</title>
        <authorList>
            <person name="Wing R.A."/>
        </authorList>
    </citation>
    <scope>NUCLEOTIDE SEQUENCE</scope>
</reference>
<protein>
    <submittedName>
        <fullName evidence="2">Uncharacterized protein</fullName>
    </submittedName>
</protein>
<dbReference type="AlphaFoldDB" id="A0A0D9WC49"/>
<dbReference type="Proteomes" id="UP000032180">
    <property type="component" value="Chromosome 5"/>
</dbReference>